<feature type="compositionally biased region" description="Pro residues" evidence="3">
    <location>
        <begin position="14"/>
        <end position="23"/>
    </location>
</feature>
<keyword evidence="2" id="KW-0696">RNA-directed RNA polymerase</keyword>
<feature type="compositionally biased region" description="Basic and acidic residues" evidence="3">
    <location>
        <begin position="1412"/>
        <end position="1427"/>
    </location>
</feature>
<proteinExistence type="inferred from homology"/>
<dbReference type="Proteomes" id="UP001373714">
    <property type="component" value="Unassembled WGS sequence"/>
</dbReference>
<dbReference type="GO" id="GO:0030422">
    <property type="term" value="P:siRNA processing"/>
    <property type="evidence" value="ECO:0007669"/>
    <property type="project" value="TreeGrafter"/>
</dbReference>
<feature type="region of interest" description="Disordered" evidence="3">
    <location>
        <begin position="1"/>
        <end position="108"/>
    </location>
</feature>
<dbReference type="InterPro" id="IPR000504">
    <property type="entry name" value="RRM_dom"/>
</dbReference>
<dbReference type="InterPro" id="IPR035979">
    <property type="entry name" value="RBD_domain_sf"/>
</dbReference>
<reference evidence="5 6" key="1">
    <citation type="submission" date="2019-10" db="EMBL/GenBank/DDBJ databases">
        <authorList>
            <person name="Palmer J.M."/>
        </authorList>
    </citation>
    <scope>NUCLEOTIDE SEQUENCE [LARGE SCALE GENOMIC DNA]</scope>
    <source>
        <strain evidence="5 6">TWF730</strain>
    </source>
</reference>
<dbReference type="PANTHER" id="PTHR23079">
    <property type="entry name" value="RNA-DEPENDENT RNA POLYMERASE"/>
    <property type="match status" value="1"/>
</dbReference>
<comment type="similarity">
    <text evidence="2">Belongs to the RdRP family.</text>
</comment>
<feature type="compositionally biased region" description="Low complexity" evidence="3">
    <location>
        <begin position="29"/>
        <end position="71"/>
    </location>
</feature>
<dbReference type="EMBL" id="JAVHNS010000010">
    <property type="protein sequence ID" value="KAK6341833.1"/>
    <property type="molecule type" value="Genomic_DNA"/>
</dbReference>
<keyword evidence="2" id="KW-0548">Nucleotidyltransferase</keyword>
<dbReference type="InterPro" id="IPR007855">
    <property type="entry name" value="RDRP"/>
</dbReference>
<comment type="caution">
    <text evidence="5">The sequence shown here is derived from an EMBL/GenBank/DDBJ whole genome shotgun (WGS) entry which is preliminary data.</text>
</comment>
<feature type="region of interest" description="Disordered" evidence="3">
    <location>
        <begin position="130"/>
        <end position="158"/>
    </location>
</feature>
<protein>
    <recommendedName>
        <fullName evidence="2">RNA-dependent RNA polymerase</fullName>
        <ecNumber evidence="2">2.7.7.48</ecNumber>
    </recommendedName>
</protein>
<dbReference type="InterPro" id="IPR012677">
    <property type="entry name" value="Nucleotide-bd_a/b_plait_sf"/>
</dbReference>
<evidence type="ECO:0000256" key="1">
    <source>
        <dbReference type="PROSITE-ProRule" id="PRU00176"/>
    </source>
</evidence>
<dbReference type="EC" id="2.7.7.48" evidence="2"/>
<dbReference type="GO" id="GO:0031380">
    <property type="term" value="C:nuclear RNA-directed RNA polymerase complex"/>
    <property type="evidence" value="ECO:0007669"/>
    <property type="project" value="TreeGrafter"/>
</dbReference>
<keyword evidence="1 2" id="KW-0694">RNA-binding</keyword>
<dbReference type="InterPro" id="IPR057596">
    <property type="entry name" value="RDRP_core"/>
</dbReference>
<evidence type="ECO:0000256" key="2">
    <source>
        <dbReference type="RuleBase" id="RU363098"/>
    </source>
</evidence>
<comment type="catalytic activity">
    <reaction evidence="2">
        <text>RNA(n) + a ribonucleoside 5'-triphosphate = RNA(n+1) + diphosphate</text>
        <dbReference type="Rhea" id="RHEA:21248"/>
        <dbReference type="Rhea" id="RHEA-COMP:14527"/>
        <dbReference type="Rhea" id="RHEA-COMP:17342"/>
        <dbReference type="ChEBI" id="CHEBI:33019"/>
        <dbReference type="ChEBI" id="CHEBI:61557"/>
        <dbReference type="ChEBI" id="CHEBI:140395"/>
        <dbReference type="EC" id="2.7.7.48"/>
    </reaction>
</comment>
<organism evidence="5 6">
    <name type="scientific">Orbilia blumenaviensis</name>
    <dbReference type="NCBI Taxonomy" id="1796055"/>
    <lineage>
        <taxon>Eukaryota</taxon>
        <taxon>Fungi</taxon>
        <taxon>Dikarya</taxon>
        <taxon>Ascomycota</taxon>
        <taxon>Pezizomycotina</taxon>
        <taxon>Orbiliomycetes</taxon>
        <taxon>Orbiliales</taxon>
        <taxon>Orbiliaceae</taxon>
        <taxon>Orbilia</taxon>
    </lineage>
</organism>
<accession>A0AAV9UHD9</accession>
<evidence type="ECO:0000256" key="3">
    <source>
        <dbReference type="SAM" id="MobiDB-lite"/>
    </source>
</evidence>
<feature type="region of interest" description="Disordered" evidence="3">
    <location>
        <begin position="1391"/>
        <end position="1427"/>
    </location>
</feature>
<dbReference type="Pfam" id="PF05183">
    <property type="entry name" value="RdRP"/>
    <property type="match status" value="1"/>
</dbReference>
<sequence>MAQFIPSSSNISPSPLPPPPAPPDEANFSPSSTPSLSPSPSPSTCTTVSTSTSSSSSSSSSFSSSSRNTSSRYPQARPTSASKFKVTRRVRAKATQPLPFKPTETTPNLEQLDTHLPENMPSAIFRSQAPGIKGFPYQTPDKNHPDAGHPENSLSELDPCGDERYEQFIERRTQPDQKLKVYDLPPSITTLELYSLFSKYGKIEEVEIWENERNRGGMAPRRFDEPPPVCATVRFRPPPKGSLHDGTMNIPVKGGDPYKVRLILEHPRPTQMLANPVNRAISFPESFELPVEKLDFGFMVHEATMMSMFAIEPSERGGDWKKPLRVTFQVDLSRKQLEIRFGLRFEASSRNIKQRQEKYRMRIPFVALQSLYDTTSEGQPQTSCSLLIPLQHPPQVWRQLHDIDRTHTPGGHRWTEWDTWFRQTDIVENSHDLRSEPLAIRKKKPTIDIGRWTTYLVSFSLDGHRADDFKYMVRALKDFNIPMKQMSNFTLRDDQNLPVWDVIDPPALSSGESYLGQILGDYNRTPLPYSLRYQLEACISQGCVSEYNMSKEFIDGLVAIEKRSEGSAVRILETIVDAGKRFYDPMEILSVKPEKKFKAQVPKHSVETRKATITPTMIYYTNPVVETSNRVIRQFLNYRDRFLRVQFTDEKLQGKISATELETSYELFTRVMRALVNGIKIGDRHFRFLAFGNSQLRQHGAYFFAEGSDLTCDDIRKCMGDFESIKVIAKCSARLGQCFSTTRAIIGFKVKTTMIPDVERNGFCFSDGCGTISPSAAQLIAAEYPPPREQSLPCAFQFRLGGCKGVLAVDPNIKKMEVGEGSFQVCIRPSQRKFDTEHNSLEIIRYSSFSVATLNRQLIQVLSDLGIEDSVFLDKLQNQLRDLNIAMEDIKAAHKILMKNVDANGGTIRIAGLLHDGFMKSREPFVQCLLHLWRAWSIKMLKEKARITIENGCFLLGVVDETGGLKGHFDEEHERLKKSRRSGDMLRPELLPEIFVQIPDYDNKGQYRIIQGPCLLARNPSLHPGDLRVVNAVDNPDLRHLKNVVVLPQTGDRPIANMCSGGDLDGDDYIVIWDGVFIPPKVNEAPMDYTPPKPVEAKGKVEIEDIKEFFVNYMKNDTLGTIANAHLATADRLGAGVFSAECIELAGLHSLAVDFPKTGVRAQMRKDLRIRRWPHFFEKHIGTRKKFYVSEEILGQLYDAVERVAFRPDECAKGLEFDSRILTAFNDIDEKSLNMARSLKVKYDAAIRRVMAQNDINTEFEIWSTFALSHALIGSDYKFHEDMKEMRDGLMDRFDQEIRVEIRTDDEYTLGRFMAAIYQITNEEYTRAIEEDEPMPLISFPWVHDELLGKIAMCQGVFARNPDTGFCEKPNPAYAFPYRRRHWGGVQKVRGLKTSGKDQQKGTNRIIGPGGKENRAGETRVGDKEGGKMQIIETVLDTERNSWGEGLPPMVTFDASSLKDMLVKEPAVPQEPLFEGGDDNDGD</sequence>
<keyword evidence="6" id="KW-1185">Reference proteome</keyword>
<keyword evidence="2" id="KW-0808">Transferase</keyword>
<dbReference type="SUPFAM" id="SSF54928">
    <property type="entry name" value="RNA-binding domain, RBD"/>
    <property type="match status" value="1"/>
</dbReference>
<feature type="domain" description="RRM" evidence="4">
    <location>
        <begin position="177"/>
        <end position="265"/>
    </location>
</feature>
<dbReference type="Gene3D" id="3.30.70.330">
    <property type="match status" value="1"/>
</dbReference>
<evidence type="ECO:0000259" key="4">
    <source>
        <dbReference type="PROSITE" id="PS50102"/>
    </source>
</evidence>
<dbReference type="GO" id="GO:0003723">
    <property type="term" value="F:RNA binding"/>
    <property type="evidence" value="ECO:0007669"/>
    <property type="project" value="UniProtKB-UniRule"/>
</dbReference>
<dbReference type="PROSITE" id="PS50102">
    <property type="entry name" value="RRM"/>
    <property type="match status" value="1"/>
</dbReference>
<dbReference type="PANTHER" id="PTHR23079:SF55">
    <property type="entry name" value="RNA-DIRECTED RNA POLYMERASE"/>
    <property type="match status" value="1"/>
</dbReference>
<dbReference type="GO" id="GO:0003968">
    <property type="term" value="F:RNA-directed RNA polymerase activity"/>
    <property type="evidence" value="ECO:0007669"/>
    <property type="project" value="UniProtKB-KW"/>
</dbReference>
<evidence type="ECO:0000313" key="5">
    <source>
        <dbReference type="EMBL" id="KAK6341833.1"/>
    </source>
</evidence>
<evidence type="ECO:0000313" key="6">
    <source>
        <dbReference type="Proteomes" id="UP001373714"/>
    </source>
</evidence>
<feature type="compositionally biased region" description="Low complexity" evidence="3">
    <location>
        <begin position="1"/>
        <end position="13"/>
    </location>
</feature>
<name>A0AAV9UHD9_9PEZI</name>
<gene>
    <name evidence="5" type="ORF">TWF730_001321</name>
</gene>
<dbReference type="Pfam" id="PF00076">
    <property type="entry name" value="RRM_1"/>
    <property type="match status" value="1"/>
</dbReference>